<evidence type="ECO:0000313" key="1">
    <source>
        <dbReference type="EMBL" id="SFE85430.1"/>
    </source>
</evidence>
<protein>
    <submittedName>
        <fullName evidence="1">Uncharacterized protein</fullName>
    </submittedName>
</protein>
<dbReference type="Proteomes" id="UP000198598">
    <property type="component" value="Unassembled WGS sequence"/>
</dbReference>
<dbReference type="STRING" id="662367.SAMN05216167_120115"/>
<evidence type="ECO:0000313" key="2">
    <source>
        <dbReference type="Proteomes" id="UP000198598"/>
    </source>
</evidence>
<keyword evidence="2" id="KW-1185">Reference proteome</keyword>
<dbReference type="AlphaFoldDB" id="A0A1I2DZM6"/>
<dbReference type="EMBL" id="FOLQ01000020">
    <property type="protein sequence ID" value="SFE85430.1"/>
    <property type="molecule type" value="Genomic_DNA"/>
</dbReference>
<sequence>MYLLYKLGVDKDTRFGNGFRDGDPAFALASRFDFCSQ</sequence>
<organism evidence="1 2">
    <name type="scientific">Spirosoma endophyticum</name>
    <dbReference type="NCBI Taxonomy" id="662367"/>
    <lineage>
        <taxon>Bacteria</taxon>
        <taxon>Pseudomonadati</taxon>
        <taxon>Bacteroidota</taxon>
        <taxon>Cytophagia</taxon>
        <taxon>Cytophagales</taxon>
        <taxon>Cytophagaceae</taxon>
        <taxon>Spirosoma</taxon>
    </lineage>
</organism>
<gene>
    <name evidence="1" type="ORF">SAMN05216167_120115</name>
</gene>
<reference evidence="1 2" key="1">
    <citation type="submission" date="2016-10" db="EMBL/GenBank/DDBJ databases">
        <authorList>
            <person name="de Groot N.N."/>
        </authorList>
    </citation>
    <scope>NUCLEOTIDE SEQUENCE [LARGE SCALE GENOMIC DNA]</scope>
    <source>
        <strain evidence="1 2">DSM 26130</strain>
    </source>
</reference>
<proteinExistence type="predicted"/>
<accession>A0A1I2DZM6</accession>
<name>A0A1I2DZM6_9BACT</name>